<dbReference type="InterPro" id="IPR050367">
    <property type="entry name" value="APC_superfamily"/>
</dbReference>
<dbReference type="PANTHER" id="PTHR42770:SF11">
    <property type="entry name" value="INNER MEMBRANE TRANSPORT PROTEIN YBAT"/>
    <property type="match status" value="1"/>
</dbReference>
<dbReference type="PIRSF" id="PIRSF006060">
    <property type="entry name" value="AA_transporter"/>
    <property type="match status" value="1"/>
</dbReference>
<evidence type="ECO:0000256" key="2">
    <source>
        <dbReference type="ARBA" id="ARBA00022475"/>
    </source>
</evidence>
<feature type="transmembrane region" description="Helical" evidence="6">
    <location>
        <begin position="262"/>
        <end position="289"/>
    </location>
</feature>
<dbReference type="GO" id="GO:0005886">
    <property type="term" value="C:plasma membrane"/>
    <property type="evidence" value="ECO:0007669"/>
    <property type="project" value="UniProtKB-SubCell"/>
</dbReference>
<reference evidence="7 8" key="1">
    <citation type="submission" date="2018-06" db="EMBL/GenBank/DDBJ databases">
        <title>Extensive metabolic versatility and redundancy in microbially diverse, dynamic hydrothermal sediments.</title>
        <authorList>
            <person name="Dombrowski N."/>
            <person name="Teske A."/>
            <person name="Baker B.J."/>
        </authorList>
    </citation>
    <scope>NUCLEOTIDE SEQUENCE [LARGE SCALE GENOMIC DNA]</scope>
    <source>
        <strain evidence="7">B9_G13</strain>
    </source>
</reference>
<feature type="transmembrane region" description="Helical" evidence="6">
    <location>
        <begin position="83"/>
        <end position="106"/>
    </location>
</feature>
<proteinExistence type="predicted"/>
<evidence type="ECO:0000256" key="5">
    <source>
        <dbReference type="ARBA" id="ARBA00023136"/>
    </source>
</evidence>
<feature type="transmembrane region" description="Helical" evidence="6">
    <location>
        <begin position="369"/>
        <end position="391"/>
    </location>
</feature>
<keyword evidence="2" id="KW-1003">Cell membrane</keyword>
<dbReference type="Pfam" id="PF13520">
    <property type="entry name" value="AA_permease_2"/>
    <property type="match status" value="1"/>
</dbReference>
<gene>
    <name evidence="7" type="ORF">DRO07_02635</name>
</gene>
<feature type="transmembrane region" description="Helical" evidence="6">
    <location>
        <begin position="215"/>
        <end position="242"/>
    </location>
</feature>
<feature type="transmembrane region" description="Helical" evidence="6">
    <location>
        <begin position="397"/>
        <end position="415"/>
    </location>
</feature>
<feature type="transmembrane region" description="Helical" evidence="6">
    <location>
        <begin position="144"/>
        <end position="164"/>
    </location>
</feature>
<dbReference type="Gene3D" id="1.20.1740.10">
    <property type="entry name" value="Amino acid/polyamine transporter I"/>
    <property type="match status" value="1"/>
</dbReference>
<evidence type="ECO:0000313" key="7">
    <source>
        <dbReference type="EMBL" id="RLG69191.1"/>
    </source>
</evidence>
<dbReference type="Proteomes" id="UP000277633">
    <property type="component" value="Unassembled WGS sequence"/>
</dbReference>
<keyword evidence="5 6" id="KW-0472">Membrane</keyword>
<evidence type="ECO:0000256" key="3">
    <source>
        <dbReference type="ARBA" id="ARBA00022692"/>
    </source>
</evidence>
<dbReference type="AlphaFoldDB" id="A0A497JFC3"/>
<dbReference type="GO" id="GO:0022857">
    <property type="term" value="F:transmembrane transporter activity"/>
    <property type="evidence" value="ECO:0007669"/>
    <property type="project" value="InterPro"/>
</dbReference>
<name>A0A497JFC3_9ARCH</name>
<evidence type="ECO:0000256" key="6">
    <source>
        <dbReference type="SAM" id="Phobius"/>
    </source>
</evidence>
<evidence type="ECO:0000256" key="4">
    <source>
        <dbReference type="ARBA" id="ARBA00022989"/>
    </source>
</evidence>
<feature type="transmembrane region" description="Helical" evidence="6">
    <location>
        <begin position="176"/>
        <end position="194"/>
    </location>
</feature>
<feature type="transmembrane region" description="Helical" evidence="6">
    <location>
        <begin position="41"/>
        <end position="62"/>
    </location>
</feature>
<evidence type="ECO:0000313" key="8">
    <source>
        <dbReference type="Proteomes" id="UP000277633"/>
    </source>
</evidence>
<feature type="transmembrane region" description="Helical" evidence="6">
    <location>
        <begin position="339"/>
        <end position="357"/>
    </location>
</feature>
<comment type="subcellular location">
    <subcellularLocation>
        <location evidence="1">Cell membrane</location>
        <topology evidence="1">Multi-pass membrane protein</topology>
    </subcellularLocation>
</comment>
<protein>
    <submittedName>
        <fullName evidence="7">Amino acid transporter</fullName>
    </submittedName>
</protein>
<organism evidence="7 8">
    <name type="scientific">Candidatus Iainarchaeum sp</name>
    <dbReference type="NCBI Taxonomy" id="3101447"/>
    <lineage>
        <taxon>Archaea</taxon>
        <taxon>Candidatus Iainarchaeota</taxon>
        <taxon>Candidatus Iainarchaeia</taxon>
        <taxon>Candidatus Iainarchaeales</taxon>
        <taxon>Candidatus Iainarchaeaceae</taxon>
        <taxon>Candidatus Iainarchaeum</taxon>
    </lineage>
</organism>
<sequence length="416" mass="43926">MPLKKELSLLELTLCGVGIIVGAGIYALIGEGAALAGNALWLSFALAAVIAGTTGLSYAELSSMYPKAGAEYDFAKHAFGNKAAFIVGWLVIFASIVSATVVAIGFGRYFGAYFGINWIYGALLIIALSTIIMLFGIELSAKVASAITILEVLGLIFIIFVGIPHMGNVNIFEMKSVGGVLSAAALVFFAFIGFEEIVRLSEETKNAKKVVPKALVLSIAITTLLYMLVAIASVSIVGWQALAEAPNPLAVVANKGFGASAYSALSLIALFSTANTVLLVMLSASRIIYGMSKEHALPNILHKTSKTGVPYVSVIVTGLLSSVMLAFGSISFVANAVDFAIFLVFIIINVSLIKLRYTEAAQERVFKVPFSIGKFPVLPLLGILFTLILIANIDLNVIIFGGIVTVIGLIIALLFE</sequence>
<feature type="transmembrane region" description="Helical" evidence="6">
    <location>
        <begin position="118"/>
        <end position="137"/>
    </location>
</feature>
<keyword evidence="4 6" id="KW-1133">Transmembrane helix</keyword>
<keyword evidence="3 6" id="KW-0812">Transmembrane</keyword>
<dbReference type="InterPro" id="IPR002293">
    <property type="entry name" value="AA/rel_permease1"/>
</dbReference>
<feature type="transmembrane region" description="Helical" evidence="6">
    <location>
        <begin position="7"/>
        <end position="29"/>
    </location>
</feature>
<dbReference type="PANTHER" id="PTHR42770">
    <property type="entry name" value="AMINO ACID TRANSPORTER-RELATED"/>
    <property type="match status" value="1"/>
</dbReference>
<comment type="caution">
    <text evidence="7">The sequence shown here is derived from an EMBL/GenBank/DDBJ whole genome shotgun (WGS) entry which is preliminary data.</text>
</comment>
<evidence type="ECO:0000256" key="1">
    <source>
        <dbReference type="ARBA" id="ARBA00004651"/>
    </source>
</evidence>
<dbReference type="EMBL" id="QMWO01000092">
    <property type="protein sequence ID" value="RLG69191.1"/>
    <property type="molecule type" value="Genomic_DNA"/>
</dbReference>
<feature type="transmembrane region" description="Helical" evidence="6">
    <location>
        <begin position="309"/>
        <end position="333"/>
    </location>
</feature>
<accession>A0A497JFC3</accession>